<evidence type="ECO:0000313" key="4">
    <source>
        <dbReference type="Proteomes" id="UP000199233"/>
    </source>
</evidence>
<name>A0A1H9EQI2_9GAMM</name>
<dbReference type="RefSeq" id="WP_093284095.1">
    <property type="nucleotide sequence ID" value="NZ_FOFS01000005.1"/>
</dbReference>
<keyword evidence="4" id="KW-1185">Reference proteome</keyword>
<feature type="transmembrane region" description="Helical" evidence="1">
    <location>
        <begin position="71"/>
        <end position="91"/>
    </location>
</feature>
<dbReference type="InterPro" id="IPR040688">
    <property type="entry name" value="SLATT_2"/>
</dbReference>
<gene>
    <name evidence="3" type="ORF">SAMN04488038_105101</name>
</gene>
<sequence>MSNPDSPLSKPLRPEDPQRLQAFRARIESLRWDAADVTPSMSHLFSAVDDLAQSEVAYYYRRRSTRAWISGLTRIGAWSLGSVGLLLPLLAAADAPRFAAWGLYGYAFLAAAASCLAANSLFGGTEGHIRFVTTQLQLEKLITASRIRWCQYLSQPHATQAQIDNGFALVLQYAGELHGISIGETGHWGETLLTELAQYQKKIEARGAETKR</sequence>
<dbReference type="Proteomes" id="UP000199233">
    <property type="component" value="Unassembled WGS sequence"/>
</dbReference>
<reference evidence="3 4" key="1">
    <citation type="submission" date="2016-10" db="EMBL/GenBank/DDBJ databases">
        <authorList>
            <person name="de Groot N.N."/>
        </authorList>
    </citation>
    <scope>NUCLEOTIDE SEQUENCE [LARGE SCALE GENOMIC DNA]</scope>
    <source>
        <strain evidence="3 4">DSM 25927</strain>
    </source>
</reference>
<feature type="transmembrane region" description="Helical" evidence="1">
    <location>
        <begin position="103"/>
        <end position="122"/>
    </location>
</feature>
<organism evidence="3 4">
    <name type="scientific">Solimonas aquatica</name>
    <dbReference type="NCBI Taxonomy" id="489703"/>
    <lineage>
        <taxon>Bacteria</taxon>
        <taxon>Pseudomonadati</taxon>
        <taxon>Pseudomonadota</taxon>
        <taxon>Gammaproteobacteria</taxon>
        <taxon>Nevskiales</taxon>
        <taxon>Nevskiaceae</taxon>
        <taxon>Solimonas</taxon>
    </lineage>
</organism>
<feature type="domain" description="SMODS and SLOG-associating 2TM effector" evidence="2">
    <location>
        <begin position="41"/>
        <end position="150"/>
    </location>
</feature>
<evidence type="ECO:0000313" key="3">
    <source>
        <dbReference type="EMBL" id="SEQ27258.1"/>
    </source>
</evidence>
<dbReference type="OrthoDB" id="9182793at2"/>
<evidence type="ECO:0000256" key="1">
    <source>
        <dbReference type="SAM" id="Phobius"/>
    </source>
</evidence>
<accession>A0A1H9EQI2</accession>
<keyword evidence="1" id="KW-0472">Membrane</keyword>
<protein>
    <recommendedName>
        <fullName evidence="2">SMODS and SLOG-associating 2TM effector domain-containing protein</fullName>
    </recommendedName>
</protein>
<evidence type="ECO:0000259" key="2">
    <source>
        <dbReference type="Pfam" id="PF18183"/>
    </source>
</evidence>
<proteinExistence type="predicted"/>
<keyword evidence="1" id="KW-0812">Transmembrane</keyword>
<dbReference type="EMBL" id="FOFS01000005">
    <property type="protein sequence ID" value="SEQ27258.1"/>
    <property type="molecule type" value="Genomic_DNA"/>
</dbReference>
<dbReference type="NCBIfam" id="NF033633">
    <property type="entry name" value="SLATT_2"/>
    <property type="match status" value="1"/>
</dbReference>
<dbReference type="Pfam" id="PF18183">
    <property type="entry name" value="SLATT_2"/>
    <property type="match status" value="1"/>
</dbReference>
<keyword evidence="1" id="KW-1133">Transmembrane helix</keyword>
<dbReference type="AlphaFoldDB" id="A0A1H9EQI2"/>